<evidence type="ECO:0000259" key="1">
    <source>
        <dbReference type="Pfam" id="PF04991"/>
    </source>
</evidence>
<proteinExistence type="predicted"/>
<dbReference type="GO" id="GO:0009100">
    <property type="term" value="P:glycoprotein metabolic process"/>
    <property type="evidence" value="ECO:0007669"/>
    <property type="project" value="UniProtKB-ARBA"/>
</dbReference>
<dbReference type="PANTHER" id="PTHR43404:SF1">
    <property type="entry name" value="MNN4P"/>
    <property type="match status" value="1"/>
</dbReference>
<feature type="domain" description="LicD/FKTN/FKRP nucleotidyltransferase" evidence="1">
    <location>
        <begin position="324"/>
        <end position="379"/>
    </location>
</feature>
<dbReference type="InterPro" id="IPR052942">
    <property type="entry name" value="LPS_cholinephosphotransferase"/>
</dbReference>
<dbReference type="EMBL" id="CABVLZ010000010">
    <property type="protein sequence ID" value="VVU95748.1"/>
    <property type="molecule type" value="Genomic_DNA"/>
</dbReference>
<accession>A0A5E8CK81</accession>
<gene>
    <name evidence="2" type="ORF">CPAV1605_1504</name>
</gene>
<name>A0A5E8CK81_9ZZZZ</name>
<dbReference type="InterPro" id="IPR007074">
    <property type="entry name" value="LicD/FKTN/FKRP_NTP_transf"/>
</dbReference>
<organism evidence="2">
    <name type="scientific">seawater metagenome</name>
    <dbReference type="NCBI Taxonomy" id="1561972"/>
    <lineage>
        <taxon>unclassified sequences</taxon>
        <taxon>metagenomes</taxon>
        <taxon>ecological metagenomes</taxon>
    </lineage>
</organism>
<dbReference type="AlphaFoldDB" id="A0A5E8CK81"/>
<reference evidence="2" key="1">
    <citation type="submission" date="2019-09" db="EMBL/GenBank/DDBJ databases">
        <authorList>
            <person name="Needham M D."/>
        </authorList>
    </citation>
    <scope>NUCLEOTIDE SEQUENCE</scope>
</reference>
<protein>
    <recommendedName>
        <fullName evidence="1">LicD/FKTN/FKRP nucleotidyltransferase domain-containing protein</fullName>
    </recommendedName>
</protein>
<sequence>MDLGKFILLIFLIYLLISNYKCKGQENMENITSNDLRIKVYNQLAEEIFQLFYEMGLEWWVGEGTLIGMLRWGGNFGKIEDGILVTDTDIDIMVRIKDEADWKRIQNIIKEKLKKNDLWKGCVLHNHNIGVNRFPKLTCYTNIDFGKKCYGKDSNIHVDIHSYFVNESNNTIYFDPICESNPNKCKDKYPFQVWGGKAKYRGLIVDDKGEFLKAKFNNMAVPCPYKYLDVLSEWNNFEYGAEDLEIPKYNCILNNEWEYNKYKINSQDKKKLEKVSLELDKKNYASFSKKYYNCRHDRDLCFGKNKEFYNISVNQLVKIYNQFQKNNLKVFLSGGTLLGYQRESNLLRNDDDLDITLLPSSFEDFTKLEKIFKKEGYKKKIYYIKIKNVKYPGQYTFYKFINGFRIEFDIGIIWKDTFNNNFVLFSYFKNGEYYIFRPFQLKQVNFLNNYFFVPENVENYLSSSYGPDWNVEKNNFKYTDYNNINMDYNTQNLYYH</sequence>
<dbReference type="Pfam" id="PF04991">
    <property type="entry name" value="LicD"/>
    <property type="match status" value="1"/>
</dbReference>
<dbReference type="PANTHER" id="PTHR43404">
    <property type="entry name" value="LIPOPOLYSACCHARIDE CHOLINEPHOSPHOTRANSFERASE LICD"/>
    <property type="match status" value="1"/>
</dbReference>
<evidence type="ECO:0000313" key="2">
    <source>
        <dbReference type="EMBL" id="VVU95748.1"/>
    </source>
</evidence>